<gene>
    <name evidence="3" type="ORF">EQU50_00435</name>
</gene>
<accession>A0A4Q7DL03</accession>
<evidence type="ECO:0000313" key="4">
    <source>
        <dbReference type="Proteomes" id="UP000293550"/>
    </source>
</evidence>
<protein>
    <submittedName>
        <fullName evidence="3">Uncharacterized protein</fullName>
    </submittedName>
</protein>
<evidence type="ECO:0000256" key="1">
    <source>
        <dbReference type="SAM" id="MobiDB-lite"/>
    </source>
</evidence>
<dbReference type="AlphaFoldDB" id="A0A4Q7DL03"/>
<evidence type="ECO:0000313" key="3">
    <source>
        <dbReference type="EMBL" id="RZI47088.1"/>
    </source>
</evidence>
<sequence>MKFKTLKWMGLALAMTLTTGHAADSEYWTEFEAKKIPLMQHIQNLSNVSEAAPTTVKNHTKNALAYFFATGGKYGFRKEPATATEYDVLVKALAVTTALHNASSALDLVQIRRDCGLTTEDERTQNHLIQAQAIMAHARWMPSYFDPDSAGFIVQLQNHTKNDYLVPLQKLSTKPSTENLKSTYLNLLTVPVVQAIVSVVSPTYDGEIDDNCLHDIKEVVDRNFPDQSGLSSHASITFRRCAHDSTSFNVQSGTENSASRHRPRSLNSFSNKTNSLRCLFHPSSSNQSTENGQDDDHETKSEPAEHDW</sequence>
<dbReference type="Proteomes" id="UP000293550">
    <property type="component" value="Unassembled WGS sequence"/>
</dbReference>
<feature type="compositionally biased region" description="Polar residues" evidence="1">
    <location>
        <begin position="247"/>
        <end position="257"/>
    </location>
</feature>
<dbReference type="RefSeq" id="WP_130153201.1">
    <property type="nucleotide sequence ID" value="NZ_SCFB01000001.1"/>
</dbReference>
<proteinExistence type="predicted"/>
<evidence type="ECO:0000256" key="2">
    <source>
        <dbReference type="SAM" id="SignalP"/>
    </source>
</evidence>
<keyword evidence="4" id="KW-1185">Reference proteome</keyword>
<organism evidence="3 4">
    <name type="scientific">Candidatus Finniella inopinata</name>
    <dbReference type="NCBI Taxonomy" id="1696036"/>
    <lineage>
        <taxon>Bacteria</taxon>
        <taxon>Pseudomonadati</taxon>
        <taxon>Pseudomonadota</taxon>
        <taxon>Alphaproteobacteria</taxon>
        <taxon>Holosporales</taxon>
        <taxon>Candidatus Paracaedibacteraceae</taxon>
        <taxon>Candidatus Finniella</taxon>
    </lineage>
</organism>
<feature type="region of interest" description="Disordered" evidence="1">
    <location>
        <begin position="247"/>
        <end position="308"/>
    </location>
</feature>
<comment type="caution">
    <text evidence="3">The sequence shown here is derived from an EMBL/GenBank/DDBJ whole genome shotgun (WGS) entry which is preliminary data.</text>
</comment>
<name>A0A4Q7DL03_9PROT</name>
<feature type="compositionally biased region" description="Basic and acidic residues" evidence="1">
    <location>
        <begin position="297"/>
        <end position="308"/>
    </location>
</feature>
<feature type="compositionally biased region" description="Polar residues" evidence="1">
    <location>
        <begin position="265"/>
        <end position="291"/>
    </location>
</feature>
<reference evidence="3 4" key="1">
    <citation type="submission" date="2018-10" db="EMBL/GenBank/DDBJ databases">
        <title>An updated phylogeny of the Alphaproteobacteria reveals that the parasitic Rickettsiales and Holosporales have independent origins.</title>
        <authorList>
            <person name="Munoz-Gomez S.A."/>
            <person name="Hess S."/>
            <person name="Burger G."/>
            <person name="Lang B.F."/>
            <person name="Susko E."/>
            <person name="Slamovits C.H."/>
            <person name="Roger A.J."/>
        </authorList>
    </citation>
    <scope>NUCLEOTIDE SEQUENCE [LARGE SCALE GENOMIC DNA]</scope>
    <source>
        <strain evidence="3">HOLO01</strain>
    </source>
</reference>
<keyword evidence="2" id="KW-0732">Signal</keyword>
<dbReference type="EMBL" id="SCFB01000001">
    <property type="protein sequence ID" value="RZI47088.1"/>
    <property type="molecule type" value="Genomic_DNA"/>
</dbReference>
<feature type="chain" id="PRO_5020853961" evidence="2">
    <location>
        <begin position="23"/>
        <end position="308"/>
    </location>
</feature>
<dbReference type="OrthoDB" id="9762009at2"/>
<feature type="signal peptide" evidence="2">
    <location>
        <begin position="1"/>
        <end position="22"/>
    </location>
</feature>